<dbReference type="EMBL" id="GBRH01161323">
    <property type="protein sequence ID" value="JAE36573.1"/>
    <property type="molecule type" value="Transcribed_RNA"/>
</dbReference>
<evidence type="ECO:0000313" key="1">
    <source>
        <dbReference type="EMBL" id="JAE36573.1"/>
    </source>
</evidence>
<name>A0A0A9HUI8_ARUDO</name>
<accession>A0A0A9HUI8</accession>
<sequence length="71" mass="8139">MTRRRPWMPVLLSQLQFESSAWCSPSAIRLFNYKLLLCELQACNCSDTTRKAQGLKEPKASSTLSTCKKRE</sequence>
<protein>
    <submittedName>
        <fullName evidence="1">Uncharacterized protein</fullName>
    </submittedName>
</protein>
<proteinExistence type="predicted"/>
<organism evidence="1">
    <name type="scientific">Arundo donax</name>
    <name type="common">Giant reed</name>
    <name type="synonym">Donax arundinaceus</name>
    <dbReference type="NCBI Taxonomy" id="35708"/>
    <lineage>
        <taxon>Eukaryota</taxon>
        <taxon>Viridiplantae</taxon>
        <taxon>Streptophyta</taxon>
        <taxon>Embryophyta</taxon>
        <taxon>Tracheophyta</taxon>
        <taxon>Spermatophyta</taxon>
        <taxon>Magnoliopsida</taxon>
        <taxon>Liliopsida</taxon>
        <taxon>Poales</taxon>
        <taxon>Poaceae</taxon>
        <taxon>PACMAD clade</taxon>
        <taxon>Arundinoideae</taxon>
        <taxon>Arundineae</taxon>
        <taxon>Arundo</taxon>
    </lineage>
</organism>
<reference evidence="1" key="2">
    <citation type="journal article" date="2015" name="Data Brief">
        <title>Shoot transcriptome of the giant reed, Arundo donax.</title>
        <authorList>
            <person name="Barrero R.A."/>
            <person name="Guerrero F.D."/>
            <person name="Moolhuijzen P."/>
            <person name="Goolsby J.A."/>
            <person name="Tidwell J."/>
            <person name="Bellgard S.E."/>
            <person name="Bellgard M.I."/>
        </authorList>
    </citation>
    <scope>NUCLEOTIDE SEQUENCE</scope>
    <source>
        <tissue evidence="1">Shoot tissue taken approximately 20 cm above the soil surface</tissue>
    </source>
</reference>
<dbReference type="AlphaFoldDB" id="A0A0A9HUI8"/>
<reference evidence="1" key="1">
    <citation type="submission" date="2014-09" db="EMBL/GenBank/DDBJ databases">
        <authorList>
            <person name="Magalhaes I.L.F."/>
            <person name="Oliveira U."/>
            <person name="Santos F.R."/>
            <person name="Vidigal T.H.D.A."/>
            <person name="Brescovit A.D."/>
            <person name="Santos A.J."/>
        </authorList>
    </citation>
    <scope>NUCLEOTIDE SEQUENCE</scope>
    <source>
        <tissue evidence="1">Shoot tissue taken approximately 20 cm above the soil surface</tissue>
    </source>
</reference>